<name>A0ABW3SJ20_9BACT</name>
<dbReference type="Gene3D" id="1.10.287.70">
    <property type="match status" value="1"/>
</dbReference>
<reference evidence="4" key="1">
    <citation type="journal article" date="2019" name="Int. J. Syst. Evol. Microbiol.">
        <title>The Global Catalogue of Microorganisms (GCM) 10K type strain sequencing project: providing services to taxonomists for standard genome sequencing and annotation.</title>
        <authorList>
            <consortium name="The Broad Institute Genomics Platform"/>
            <consortium name="The Broad Institute Genome Sequencing Center for Infectious Disease"/>
            <person name="Wu L."/>
            <person name="Ma J."/>
        </authorList>
    </citation>
    <scope>NUCLEOTIDE SEQUENCE [LARGE SCALE GENOMIC DNA]</scope>
    <source>
        <strain evidence="4">JCM 31319</strain>
    </source>
</reference>
<accession>A0ABW3SJ20</accession>
<dbReference type="Pfam" id="PF07885">
    <property type="entry name" value="Ion_trans_2"/>
    <property type="match status" value="1"/>
</dbReference>
<dbReference type="RefSeq" id="WP_377522285.1">
    <property type="nucleotide sequence ID" value="NZ_JBHTLD010000005.1"/>
</dbReference>
<dbReference type="Proteomes" id="UP001597094">
    <property type="component" value="Unassembled WGS sequence"/>
</dbReference>
<dbReference type="EMBL" id="JBHTLD010000005">
    <property type="protein sequence ID" value="MFD1184821.1"/>
    <property type="molecule type" value="Genomic_DNA"/>
</dbReference>
<sequence>MNVLYLCLGVVLFAFTILDIVKTALSSNGGGLITNQVTRAVWKAFFLASGKNGRSQLIRYAGPAILLSILFTWIMALWGGLFLVLLYEAGSIVNSKTMASASVLEKLYYAGFTLSTLGVGDFIASGIVWRIVTDVAAFAGLVFITTSITYFVPVLSAVSLQSKLSLYINGMGKTPQQILINSWNGKDFSAFFGNASDLCQLLMHHTLNHHSYPVIHYFHNNQPDRSIAPSVALLHEAYQLLANAVPKEAVGNQLMMSMLGTALNAYLETVKGSFLKNPSPKEIAPTPDLRELEEKGVPLKDRDKARHTFEVDLQERRKVMTAILEMDGWTWQDVYTTTD</sequence>
<keyword evidence="1" id="KW-0812">Transmembrane</keyword>
<evidence type="ECO:0000313" key="3">
    <source>
        <dbReference type="EMBL" id="MFD1184821.1"/>
    </source>
</evidence>
<dbReference type="InterPro" id="IPR013099">
    <property type="entry name" value="K_chnl_dom"/>
</dbReference>
<feature type="transmembrane region" description="Helical" evidence="1">
    <location>
        <begin position="107"/>
        <end position="129"/>
    </location>
</feature>
<keyword evidence="4" id="KW-1185">Reference proteome</keyword>
<feature type="domain" description="Potassium channel" evidence="2">
    <location>
        <begin position="84"/>
        <end position="155"/>
    </location>
</feature>
<evidence type="ECO:0000256" key="1">
    <source>
        <dbReference type="SAM" id="Phobius"/>
    </source>
</evidence>
<comment type="caution">
    <text evidence="3">The sequence shown here is derived from an EMBL/GenBank/DDBJ whole genome shotgun (WGS) entry which is preliminary data.</text>
</comment>
<keyword evidence="1" id="KW-0472">Membrane</keyword>
<evidence type="ECO:0000259" key="2">
    <source>
        <dbReference type="Pfam" id="PF07885"/>
    </source>
</evidence>
<evidence type="ECO:0000313" key="4">
    <source>
        <dbReference type="Proteomes" id="UP001597094"/>
    </source>
</evidence>
<protein>
    <submittedName>
        <fullName evidence="3">Ion channel</fullName>
    </submittedName>
</protein>
<feature type="transmembrane region" description="Helical" evidence="1">
    <location>
        <begin position="135"/>
        <end position="158"/>
    </location>
</feature>
<dbReference type="SUPFAM" id="SSF81324">
    <property type="entry name" value="Voltage-gated potassium channels"/>
    <property type="match status" value="1"/>
</dbReference>
<keyword evidence="1" id="KW-1133">Transmembrane helix</keyword>
<feature type="transmembrane region" description="Helical" evidence="1">
    <location>
        <begin position="64"/>
        <end position="87"/>
    </location>
</feature>
<proteinExistence type="predicted"/>
<gene>
    <name evidence="3" type="ORF">ACFQ2O_01290</name>
</gene>
<organism evidence="3 4">
    <name type="scientific">Pontibacter rugosus</name>
    <dbReference type="NCBI Taxonomy" id="1745966"/>
    <lineage>
        <taxon>Bacteria</taxon>
        <taxon>Pseudomonadati</taxon>
        <taxon>Bacteroidota</taxon>
        <taxon>Cytophagia</taxon>
        <taxon>Cytophagales</taxon>
        <taxon>Hymenobacteraceae</taxon>
        <taxon>Pontibacter</taxon>
    </lineage>
</organism>